<evidence type="ECO:0000256" key="1">
    <source>
        <dbReference type="SAM" id="MobiDB-lite"/>
    </source>
</evidence>
<dbReference type="AlphaFoldDB" id="A0AAP0N2K3"/>
<organism evidence="2 3">
    <name type="scientific">Citrus x changshan-huyou</name>
    <dbReference type="NCBI Taxonomy" id="2935761"/>
    <lineage>
        <taxon>Eukaryota</taxon>
        <taxon>Viridiplantae</taxon>
        <taxon>Streptophyta</taxon>
        <taxon>Embryophyta</taxon>
        <taxon>Tracheophyta</taxon>
        <taxon>Spermatophyta</taxon>
        <taxon>Magnoliopsida</taxon>
        <taxon>eudicotyledons</taxon>
        <taxon>Gunneridae</taxon>
        <taxon>Pentapetalae</taxon>
        <taxon>rosids</taxon>
        <taxon>malvids</taxon>
        <taxon>Sapindales</taxon>
        <taxon>Rutaceae</taxon>
        <taxon>Aurantioideae</taxon>
        <taxon>Citrus</taxon>
    </lineage>
</organism>
<proteinExistence type="predicted"/>
<evidence type="ECO:0000313" key="2">
    <source>
        <dbReference type="EMBL" id="KAK9230633.1"/>
    </source>
</evidence>
<gene>
    <name evidence="2" type="ORF">WN944_023605</name>
</gene>
<sequence length="156" mass="18196">MAHPPRPHKGKNSFRNSRLYQSYWLRMMGIRRRNTPRCRGKKTRARMENATPVPLTEPRQYRVSMLCFTSIRTVSISKRHIERLFILQCFSSFTEGHERPCQSKGTNAEDDQNAAVKQSSDEFNRTNPNSAPRKSSFDSLKTGTEGEFYLSLFIFR</sequence>
<dbReference type="EMBL" id="JBCGBO010000001">
    <property type="protein sequence ID" value="KAK9230633.1"/>
    <property type="molecule type" value="Genomic_DNA"/>
</dbReference>
<evidence type="ECO:0000313" key="3">
    <source>
        <dbReference type="Proteomes" id="UP001428341"/>
    </source>
</evidence>
<comment type="caution">
    <text evidence="2">The sequence shown here is derived from an EMBL/GenBank/DDBJ whole genome shotgun (WGS) entry which is preliminary data.</text>
</comment>
<keyword evidence="3" id="KW-1185">Reference proteome</keyword>
<feature type="compositionally biased region" description="Polar residues" evidence="1">
    <location>
        <begin position="125"/>
        <end position="139"/>
    </location>
</feature>
<dbReference type="Proteomes" id="UP001428341">
    <property type="component" value="Unassembled WGS sequence"/>
</dbReference>
<name>A0AAP0N2K3_9ROSI</name>
<feature type="region of interest" description="Disordered" evidence="1">
    <location>
        <begin position="100"/>
        <end position="139"/>
    </location>
</feature>
<reference evidence="2 3" key="1">
    <citation type="submission" date="2024-05" db="EMBL/GenBank/DDBJ databases">
        <title>Haplotype-resolved chromosome-level genome assembly of Huyou (Citrus changshanensis).</title>
        <authorList>
            <person name="Miao C."/>
            <person name="Chen W."/>
            <person name="Wu Y."/>
            <person name="Wang L."/>
            <person name="Zhao S."/>
            <person name="Grierson D."/>
            <person name="Xu C."/>
            <person name="Chen K."/>
        </authorList>
    </citation>
    <scope>NUCLEOTIDE SEQUENCE [LARGE SCALE GENOMIC DNA]</scope>
    <source>
        <strain evidence="2">01-14</strain>
        <tissue evidence="2">Leaf</tissue>
    </source>
</reference>
<accession>A0AAP0N2K3</accession>
<protein>
    <submittedName>
        <fullName evidence="2">Uncharacterized protein</fullName>
    </submittedName>
</protein>